<gene>
    <name evidence="2" type="ORF">QO006_002656</name>
</gene>
<keyword evidence="3" id="KW-1185">Reference proteome</keyword>
<dbReference type="EMBL" id="JAURUR010000009">
    <property type="protein sequence ID" value="MDP9765208.1"/>
    <property type="molecule type" value="Genomic_DNA"/>
</dbReference>
<sequence>MTSPSPIIDPAVPRWRAALPHPVAALVLAAVLLRYSLPDTAQAVAGHGGSALNTALDLVTLAMVLLGLGMNLARSQARRKVAERGPESGVLRARLLTAWITPLFLTGLVYGMVGTLPLSAIIAYVTPILFALSCTYAHHLQLAADDHARALAGTA</sequence>
<evidence type="ECO:0000313" key="3">
    <source>
        <dbReference type="Proteomes" id="UP001232163"/>
    </source>
</evidence>
<feature type="transmembrane region" description="Helical" evidence="1">
    <location>
        <begin position="93"/>
        <end position="112"/>
    </location>
</feature>
<name>A0ABT9MF27_9DEIO</name>
<accession>A0ABT9MF27</accession>
<dbReference type="RefSeq" id="WP_307466884.1">
    <property type="nucleotide sequence ID" value="NZ_JAURUR010000009.1"/>
</dbReference>
<reference evidence="2 3" key="1">
    <citation type="submission" date="2023-07" db="EMBL/GenBank/DDBJ databases">
        <title>Genomic Encyclopedia of Type Strains, Phase IV (KMG-IV): sequencing the most valuable type-strain genomes for metagenomic binning, comparative biology and taxonomic classification.</title>
        <authorList>
            <person name="Goeker M."/>
        </authorList>
    </citation>
    <scope>NUCLEOTIDE SEQUENCE [LARGE SCALE GENOMIC DNA]</scope>
    <source>
        <strain evidence="2 3">NIO-1023</strain>
    </source>
</reference>
<keyword evidence="1" id="KW-0812">Transmembrane</keyword>
<feature type="transmembrane region" description="Helical" evidence="1">
    <location>
        <begin position="54"/>
        <end position="73"/>
    </location>
</feature>
<comment type="caution">
    <text evidence="2">The sequence shown here is derived from an EMBL/GenBank/DDBJ whole genome shotgun (WGS) entry which is preliminary data.</text>
</comment>
<feature type="transmembrane region" description="Helical" evidence="1">
    <location>
        <begin position="118"/>
        <end position="137"/>
    </location>
</feature>
<protein>
    <submittedName>
        <fullName evidence="2">Uncharacterized protein</fullName>
    </submittedName>
</protein>
<evidence type="ECO:0000313" key="2">
    <source>
        <dbReference type="EMBL" id="MDP9765208.1"/>
    </source>
</evidence>
<keyword evidence="1" id="KW-0472">Membrane</keyword>
<proteinExistence type="predicted"/>
<dbReference type="Proteomes" id="UP001232163">
    <property type="component" value="Unassembled WGS sequence"/>
</dbReference>
<evidence type="ECO:0000256" key="1">
    <source>
        <dbReference type="SAM" id="Phobius"/>
    </source>
</evidence>
<keyword evidence="1" id="KW-1133">Transmembrane helix</keyword>
<organism evidence="2 3">
    <name type="scientific">Deinococcus enclensis</name>
    <dbReference type="NCBI Taxonomy" id="1049582"/>
    <lineage>
        <taxon>Bacteria</taxon>
        <taxon>Thermotogati</taxon>
        <taxon>Deinococcota</taxon>
        <taxon>Deinococci</taxon>
        <taxon>Deinococcales</taxon>
        <taxon>Deinococcaceae</taxon>
        <taxon>Deinococcus</taxon>
    </lineage>
</organism>